<protein>
    <recommendedName>
        <fullName evidence="7">Interactor of constitutive active ROPs 3-like</fullName>
    </recommendedName>
</protein>
<feature type="compositionally biased region" description="Polar residues" evidence="4">
    <location>
        <begin position="28"/>
        <end position="39"/>
    </location>
</feature>
<comment type="similarity">
    <text evidence="1">Belongs to the ICR family.</text>
</comment>
<feature type="region of interest" description="Disordered" evidence="4">
    <location>
        <begin position="1"/>
        <end position="175"/>
    </location>
</feature>
<dbReference type="Proteomes" id="UP001454036">
    <property type="component" value="Unassembled WGS sequence"/>
</dbReference>
<evidence type="ECO:0000256" key="2">
    <source>
        <dbReference type="ARBA" id="ARBA00023054"/>
    </source>
</evidence>
<feature type="region of interest" description="Disordered" evidence="4">
    <location>
        <begin position="600"/>
        <end position="632"/>
    </location>
</feature>
<name>A0AAV3PHM6_LITER</name>
<evidence type="ECO:0000256" key="3">
    <source>
        <dbReference type="SAM" id="Coils"/>
    </source>
</evidence>
<keyword evidence="6" id="KW-1185">Reference proteome</keyword>
<comment type="caution">
    <text evidence="5">The sequence shown here is derived from an EMBL/GenBank/DDBJ whole genome shotgun (WGS) entry which is preliminary data.</text>
</comment>
<feature type="compositionally biased region" description="Basic and acidic residues" evidence="4">
    <location>
        <begin position="125"/>
        <end position="138"/>
    </location>
</feature>
<proteinExistence type="inferred from homology"/>
<evidence type="ECO:0008006" key="7">
    <source>
        <dbReference type="Google" id="ProtNLM"/>
    </source>
</evidence>
<feature type="region of interest" description="Disordered" evidence="4">
    <location>
        <begin position="333"/>
        <end position="362"/>
    </location>
</feature>
<dbReference type="AlphaFoldDB" id="A0AAV3PHM6"/>
<dbReference type="PANTHER" id="PTHR34224:SF18">
    <property type="entry name" value="INTERACTOR OF CONSTITUTIVE ACTIVE ROPS 3"/>
    <property type="match status" value="1"/>
</dbReference>
<dbReference type="InterPro" id="IPR029688">
    <property type="entry name" value="ICR"/>
</dbReference>
<sequence>MQTPKARTSSAEAPRKSSSRASSLEVPQKTSPRTVSSEGQPKVSPRVARRLKPTLQDSDSASPSNKTCLFPKDKSSKVSERRVSRSPGGELQKKRPSKIAELESQISQLEGDLEKVKDQLISSESWRKKAQEDAEESKNQLQAMTVELKESQKHLSKPSASEETTEVHQSTSEEKDENLVFDVEIIKEQHSVDLVTLATAINEIEKLKNQLMMVAESEASQTKHAELAQSELHCLKENLAETLLLMGDVKDQLQDCKESEAHAKSIVSETLMQLETAKRTVETLRSAGVKSMEAYDATASELQKSRTRVNALEDLVNKFKVFEVSAARTDYQTSADQAQDLGREKGGKSRGVPEESPNSIREELDTVKSEVVQLRSALEEAEIRYIAEQDERAEEMRSANELMEQLKLISIQRENELETELKKSKIEIEHLKANLMDKETELQGICEENEFLNTRLKSVQSGQGENELEKLLEKSRAEIESLKAVLMDKETELHSISEENEMLKSVTNKKEMNLGKMDKDIGAEEEAARAAEREALMKVGYMKEEVDKSNRKAIRIAEQLDSTQAAKAEVEAELRRLKVQADQWRKAAEAAAAILSSGNNGKYVERTGSMDSPYNLRTRKGGSPFPDDVDEDLLKRKNPNMLKKIGVLWKKPQK</sequence>
<evidence type="ECO:0000313" key="6">
    <source>
        <dbReference type="Proteomes" id="UP001454036"/>
    </source>
</evidence>
<accession>A0AAV3PHM6</accession>
<dbReference type="EMBL" id="BAABME010001745">
    <property type="protein sequence ID" value="GAA0151234.1"/>
    <property type="molecule type" value="Genomic_DNA"/>
</dbReference>
<feature type="coiled-coil region" evidence="3">
    <location>
        <begin position="560"/>
        <end position="587"/>
    </location>
</feature>
<feature type="coiled-coil region" evidence="3">
    <location>
        <begin position="364"/>
        <end position="499"/>
    </location>
</feature>
<evidence type="ECO:0000313" key="5">
    <source>
        <dbReference type="EMBL" id="GAA0151234.1"/>
    </source>
</evidence>
<dbReference type="PANTHER" id="PTHR34224">
    <property type="entry name" value="INTERACTOR OF CONSTITUTIVE ACTIVE ROPS 2, CHLOROPLASTIC-RELATED"/>
    <property type="match status" value="1"/>
</dbReference>
<reference evidence="5 6" key="1">
    <citation type="submission" date="2024-01" db="EMBL/GenBank/DDBJ databases">
        <title>The complete chloroplast genome sequence of Lithospermum erythrorhizon: insights into the phylogenetic relationship among Boraginaceae species and the maternal lineages of purple gromwells.</title>
        <authorList>
            <person name="Okada T."/>
            <person name="Watanabe K."/>
        </authorList>
    </citation>
    <scope>NUCLEOTIDE SEQUENCE [LARGE SCALE GENOMIC DNA]</scope>
</reference>
<feature type="compositionally biased region" description="Basic and acidic residues" evidence="4">
    <location>
        <begin position="71"/>
        <end position="83"/>
    </location>
</feature>
<feature type="compositionally biased region" description="Basic and acidic residues" evidence="4">
    <location>
        <begin position="341"/>
        <end position="353"/>
    </location>
</feature>
<feature type="compositionally biased region" description="Polar residues" evidence="4">
    <location>
        <begin position="158"/>
        <end position="170"/>
    </location>
</feature>
<feature type="compositionally biased region" description="Polar residues" evidence="4">
    <location>
        <begin position="55"/>
        <end position="67"/>
    </location>
</feature>
<organism evidence="5 6">
    <name type="scientific">Lithospermum erythrorhizon</name>
    <name type="common">Purple gromwell</name>
    <name type="synonym">Lithospermum officinale var. erythrorhizon</name>
    <dbReference type="NCBI Taxonomy" id="34254"/>
    <lineage>
        <taxon>Eukaryota</taxon>
        <taxon>Viridiplantae</taxon>
        <taxon>Streptophyta</taxon>
        <taxon>Embryophyta</taxon>
        <taxon>Tracheophyta</taxon>
        <taxon>Spermatophyta</taxon>
        <taxon>Magnoliopsida</taxon>
        <taxon>eudicotyledons</taxon>
        <taxon>Gunneridae</taxon>
        <taxon>Pentapetalae</taxon>
        <taxon>asterids</taxon>
        <taxon>lamiids</taxon>
        <taxon>Boraginales</taxon>
        <taxon>Boraginaceae</taxon>
        <taxon>Boraginoideae</taxon>
        <taxon>Lithospermeae</taxon>
        <taxon>Lithospermum</taxon>
    </lineage>
</organism>
<evidence type="ECO:0000256" key="1">
    <source>
        <dbReference type="ARBA" id="ARBA00009778"/>
    </source>
</evidence>
<evidence type="ECO:0000256" key="4">
    <source>
        <dbReference type="SAM" id="MobiDB-lite"/>
    </source>
</evidence>
<gene>
    <name evidence="5" type="ORF">LIER_09995</name>
</gene>
<keyword evidence="2 3" id="KW-0175">Coiled coil</keyword>
<feature type="compositionally biased region" description="Polar residues" evidence="4">
    <location>
        <begin position="1"/>
        <end position="11"/>
    </location>
</feature>